<feature type="region of interest" description="Disordered" evidence="1">
    <location>
        <begin position="177"/>
        <end position="239"/>
    </location>
</feature>
<evidence type="ECO:0000313" key="2">
    <source>
        <dbReference type="EMBL" id="KAA8575467.1"/>
    </source>
</evidence>
<evidence type="ECO:0000256" key="1">
    <source>
        <dbReference type="SAM" id="MobiDB-lite"/>
    </source>
</evidence>
<evidence type="ECO:0000313" key="3">
    <source>
        <dbReference type="Proteomes" id="UP000322873"/>
    </source>
</evidence>
<name>A0A5M9K3V8_MONFR</name>
<protein>
    <submittedName>
        <fullName evidence="2">Uncharacterized protein</fullName>
    </submittedName>
</protein>
<dbReference type="Proteomes" id="UP000322873">
    <property type="component" value="Unassembled WGS sequence"/>
</dbReference>
<keyword evidence="3" id="KW-1185">Reference proteome</keyword>
<dbReference type="VEuPathDB" id="FungiDB:MFRU_002g00710"/>
<sequence>MSSPEETKTATGKLNLLRRHGSDVSNLRKAYGFTLNIQYSGEGHNKSLTTAFATLKGGCLAIKSCPVFKTLEICYGNSEARADLYPQIIKWFKDNSSKLLMTYVEEVRYLDLRAKILMSQASGNTIGDDFDAYINNNIKNNGHLQRNQEQAAAETSSMNSNVSTILGNMAQLQLETAVGNNGRGTKRAREDDADMADDGMCVRKKPTKRAKERAKKSLIKRADKLSSDEDTIIQSPKSP</sequence>
<gene>
    <name evidence="2" type="ORF">EYC84_004621</name>
</gene>
<feature type="compositionally biased region" description="Basic residues" evidence="1">
    <location>
        <begin position="202"/>
        <end position="219"/>
    </location>
</feature>
<dbReference type="OrthoDB" id="3526266at2759"/>
<organism evidence="2 3">
    <name type="scientific">Monilinia fructicola</name>
    <name type="common">Brown rot fungus</name>
    <name type="synonym">Ciboria fructicola</name>
    <dbReference type="NCBI Taxonomy" id="38448"/>
    <lineage>
        <taxon>Eukaryota</taxon>
        <taxon>Fungi</taxon>
        <taxon>Dikarya</taxon>
        <taxon>Ascomycota</taxon>
        <taxon>Pezizomycotina</taxon>
        <taxon>Leotiomycetes</taxon>
        <taxon>Helotiales</taxon>
        <taxon>Sclerotiniaceae</taxon>
        <taxon>Monilinia</taxon>
    </lineage>
</organism>
<dbReference type="AlphaFoldDB" id="A0A5M9K3V8"/>
<proteinExistence type="predicted"/>
<comment type="caution">
    <text evidence="2">The sequence shown here is derived from an EMBL/GenBank/DDBJ whole genome shotgun (WGS) entry which is preliminary data.</text>
</comment>
<accession>A0A5M9K3V8</accession>
<dbReference type="EMBL" id="VICG01000002">
    <property type="protein sequence ID" value="KAA8575467.1"/>
    <property type="molecule type" value="Genomic_DNA"/>
</dbReference>
<reference evidence="2 3" key="1">
    <citation type="submission" date="2019-06" db="EMBL/GenBank/DDBJ databases">
        <title>Genome Sequence of the Brown Rot Fungal Pathogen Monilinia fructicola.</title>
        <authorList>
            <person name="De Miccolis Angelini R.M."/>
            <person name="Landi L."/>
            <person name="Abate D."/>
            <person name="Pollastro S."/>
            <person name="Romanazzi G."/>
            <person name="Faretra F."/>
        </authorList>
    </citation>
    <scope>NUCLEOTIDE SEQUENCE [LARGE SCALE GENOMIC DNA]</scope>
    <source>
        <strain evidence="2 3">Mfrc123</strain>
    </source>
</reference>